<dbReference type="EMBL" id="CP079105">
    <property type="protein sequence ID" value="QXQ12774.1"/>
    <property type="molecule type" value="Genomic_DNA"/>
</dbReference>
<accession>A0ABX8S4K9</accession>
<gene>
    <name evidence="2" type="ORF">KV203_12615</name>
</gene>
<reference evidence="2" key="1">
    <citation type="submission" date="2021-07" db="EMBL/GenBank/DDBJ databases">
        <title>Candidatus Kaistella beijingensis sp. nov. isolated from a municipal wastewater treatment plant is involved in sludge foaming.</title>
        <authorList>
            <person name="Song Y."/>
            <person name="Liu S.-J."/>
        </authorList>
    </citation>
    <scope>NUCLEOTIDE SEQUENCE</scope>
    <source>
        <strain evidence="2">DSM 43998</strain>
    </source>
</reference>
<proteinExistence type="predicted"/>
<evidence type="ECO:0000259" key="1">
    <source>
        <dbReference type="Pfam" id="PF08212"/>
    </source>
</evidence>
<evidence type="ECO:0000313" key="3">
    <source>
        <dbReference type="Proteomes" id="UP000887023"/>
    </source>
</evidence>
<dbReference type="SUPFAM" id="SSF50814">
    <property type="entry name" value="Lipocalins"/>
    <property type="match status" value="1"/>
</dbReference>
<feature type="domain" description="Lipocalin/cytosolic fatty-acid binding" evidence="1">
    <location>
        <begin position="42"/>
        <end position="187"/>
    </location>
</feature>
<dbReference type="PANTHER" id="PTHR10612:SF34">
    <property type="entry name" value="APOLIPOPROTEIN D"/>
    <property type="match status" value="1"/>
</dbReference>
<dbReference type="InterPro" id="IPR022272">
    <property type="entry name" value="Lipocalin_CS"/>
</dbReference>
<dbReference type="InterPro" id="IPR002446">
    <property type="entry name" value="Lipocalin_bac"/>
</dbReference>
<dbReference type="InterPro" id="IPR000566">
    <property type="entry name" value="Lipocln_cytosolic_FA-bd_dom"/>
</dbReference>
<sequence>MAELVPGDPIRTVTNVVKGAVDKIHDLVDGTDHGPLATVESIDPARYSGLWYEAARLPLTFQKDETVSTAEYTVKSDGVLGVLNSSYLGDEVDATIEGEATPAKGAEETFARLNVRFGGILRFIPIADEGNYFIMAVDDDYQNALVGTPDRRCLWFLSRNQNSWTSQTMQDFRGVATESGFEVANLLVANWDTRRTGAAE</sequence>
<dbReference type="PANTHER" id="PTHR10612">
    <property type="entry name" value="APOLIPOPROTEIN D"/>
    <property type="match status" value="1"/>
</dbReference>
<evidence type="ECO:0000313" key="2">
    <source>
        <dbReference type="EMBL" id="QXQ12774.1"/>
    </source>
</evidence>
<name>A0ABX8S4K9_9ACTN</name>
<dbReference type="RefSeq" id="WP_157079683.1">
    <property type="nucleotide sequence ID" value="NZ_CBCRUZ010000002.1"/>
</dbReference>
<dbReference type="PROSITE" id="PS00213">
    <property type="entry name" value="LIPOCALIN"/>
    <property type="match status" value="1"/>
</dbReference>
<dbReference type="Proteomes" id="UP000887023">
    <property type="component" value="Chromosome"/>
</dbReference>
<dbReference type="Pfam" id="PF08212">
    <property type="entry name" value="Lipocalin_2"/>
    <property type="match status" value="1"/>
</dbReference>
<dbReference type="Gene3D" id="2.40.128.20">
    <property type="match status" value="1"/>
</dbReference>
<dbReference type="PRINTS" id="PR01171">
    <property type="entry name" value="BCTLIPOCALIN"/>
</dbReference>
<dbReference type="CDD" id="cd19438">
    <property type="entry name" value="lipocalin_Blc-like"/>
    <property type="match status" value="1"/>
</dbReference>
<protein>
    <submittedName>
        <fullName evidence="2">Lipocalin family protein</fullName>
    </submittedName>
</protein>
<dbReference type="InterPro" id="IPR047202">
    <property type="entry name" value="Lipocalin_Blc-like_dom"/>
</dbReference>
<organism evidence="2 3">
    <name type="scientific">Skermania pinensis</name>
    <dbReference type="NCBI Taxonomy" id="39122"/>
    <lineage>
        <taxon>Bacteria</taxon>
        <taxon>Bacillati</taxon>
        <taxon>Actinomycetota</taxon>
        <taxon>Actinomycetes</taxon>
        <taxon>Mycobacteriales</taxon>
        <taxon>Gordoniaceae</taxon>
        <taxon>Skermania</taxon>
    </lineage>
</organism>
<dbReference type="InterPro" id="IPR012674">
    <property type="entry name" value="Calycin"/>
</dbReference>
<keyword evidence="3" id="KW-1185">Reference proteome</keyword>